<dbReference type="InterPro" id="IPR006769">
    <property type="entry name" value="MCU_C"/>
</dbReference>
<gene>
    <name evidence="12" type="ORF">SLEP1_g16895</name>
</gene>
<evidence type="ECO:0000259" key="11">
    <source>
        <dbReference type="Pfam" id="PF04678"/>
    </source>
</evidence>
<accession>A0AAV5IY77</accession>
<dbReference type="GO" id="GO:0005262">
    <property type="term" value="F:calcium channel activity"/>
    <property type="evidence" value="ECO:0007669"/>
    <property type="project" value="TreeGrafter"/>
</dbReference>
<evidence type="ECO:0000256" key="2">
    <source>
        <dbReference type="ARBA" id="ARBA00005653"/>
    </source>
</evidence>
<evidence type="ECO:0000256" key="4">
    <source>
        <dbReference type="ARBA" id="ARBA00022568"/>
    </source>
</evidence>
<dbReference type="Pfam" id="PF04678">
    <property type="entry name" value="MCU"/>
    <property type="match status" value="1"/>
</dbReference>
<dbReference type="GO" id="GO:0036444">
    <property type="term" value="P:calcium import into the mitochondrion"/>
    <property type="evidence" value="ECO:0007669"/>
    <property type="project" value="TreeGrafter"/>
</dbReference>
<comment type="caution">
    <text evidence="12">The sequence shown here is derived from an EMBL/GenBank/DDBJ whole genome shotgun (WGS) entry which is preliminary data.</text>
</comment>
<evidence type="ECO:0000256" key="9">
    <source>
        <dbReference type="ARBA" id="ARBA00023136"/>
    </source>
</evidence>
<evidence type="ECO:0000256" key="8">
    <source>
        <dbReference type="ARBA" id="ARBA00023065"/>
    </source>
</evidence>
<keyword evidence="6" id="KW-0106">Calcium</keyword>
<keyword evidence="8" id="KW-0406">Ion transport</keyword>
<comment type="similarity">
    <text evidence="2">Belongs to the MCU (TC 1.A.77) family.</text>
</comment>
<feature type="domain" description="Calcium uniporter protein C-terminal" evidence="11">
    <location>
        <begin position="168"/>
        <end position="332"/>
    </location>
</feature>
<evidence type="ECO:0000256" key="10">
    <source>
        <dbReference type="SAM" id="Phobius"/>
    </source>
</evidence>
<protein>
    <recommendedName>
        <fullName evidence="11">Calcium uniporter protein C-terminal domain-containing protein</fullName>
    </recommendedName>
</protein>
<organism evidence="12 13">
    <name type="scientific">Rubroshorea leprosula</name>
    <dbReference type="NCBI Taxonomy" id="152421"/>
    <lineage>
        <taxon>Eukaryota</taxon>
        <taxon>Viridiplantae</taxon>
        <taxon>Streptophyta</taxon>
        <taxon>Embryophyta</taxon>
        <taxon>Tracheophyta</taxon>
        <taxon>Spermatophyta</taxon>
        <taxon>Magnoliopsida</taxon>
        <taxon>eudicotyledons</taxon>
        <taxon>Gunneridae</taxon>
        <taxon>Pentapetalae</taxon>
        <taxon>rosids</taxon>
        <taxon>malvids</taxon>
        <taxon>Malvales</taxon>
        <taxon>Dipterocarpaceae</taxon>
        <taxon>Rubroshorea</taxon>
    </lineage>
</organism>
<proteinExistence type="inferred from homology"/>
<keyword evidence="7 10" id="KW-1133">Transmembrane helix</keyword>
<dbReference type="AlphaFoldDB" id="A0AAV5IY77"/>
<dbReference type="GO" id="GO:0051560">
    <property type="term" value="P:mitochondrial calcium ion homeostasis"/>
    <property type="evidence" value="ECO:0007669"/>
    <property type="project" value="InterPro"/>
</dbReference>
<comment type="subcellular location">
    <subcellularLocation>
        <location evidence="1">Membrane</location>
        <topology evidence="1">Multi-pass membrane protein</topology>
    </subcellularLocation>
</comment>
<dbReference type="EMBL" id="BPVZ01000022">
    <property type="protein sequence ID" value="GKV04784.1"/>
    <property type="molecule type" value="Genomic_DNA"/>
</dbReference>
<dbReference type="GO" id="GO:1990246">
    <property type="term" value="C:uniplex complex"/>
    <property type="evidence" value="ECO:0007669"/>
    <property type="project" value="TreeGrafter"/>
</dbReference>
<sequence>MALRRTLAKRLLNGRTVTSLEVALEHGTISPPSLKNILPQNAARINFHREYLSLSGFVERSFFRRYYHRKSSNQPVPAEAFPFGDKLREKLRAVDMNGDQLRLEGWISPPAIDPVAGDSFRKFSSEDARNLLRISVMEKLKVKLKKIPENSISYSEFLQICVEACGNEEQGFEFSKMLDESGNVIVLGSVVFLRPEQNRVVQVARLIETIISQSVGLPNDPRRRELDQMEQQKAMIDQKAKALVRGELWCGLGFLVVQTLGAMRLTFWELSWDVMEPICFFITSLHFAFGYAFFLRTSTEPSFEGFFRRRFKAKQEKLMKIHNFDVEKYNNLRQAFYPNCYFI</sequence>
<keyword evidence="4" id="KW-0109">Calcium transport</keyword>
<evidence type="ECO:0000313" key="12">
    <source>
        <dbReference type="EMBL" id="GKV04784.1"/>
    </source>
</evidence>
<keyword evidence="3" id="KW-0813">Transport</keyword>
<evidence type="ECO:0000256" key="5">
    <source>
        <dbReference type="ARBA" id="ARBA00022692"/>
    </source>
</evidence>
<evidence type="ECO:0000256" key="3">
    <source>
        <dbReference type="ARBA" id="ARBA00022448"/>
    </source>
</evidence>
<dbReference type="PANTHER" id="PTHR13462:SF17">
    <property type="entry name" value="CALCIUM UNIPORTER PROTEIN 4, MITOCHONDRIAL"/>
    <property type="match status" value="1"/>
</dbReference>
<feature type="transmembrane region" description="Helical" evidence="10">
    <location>
        <begin position="274"/>
        <end position="294"/>
    </location>
</feature>
<name>A0AAV5IY77_9ROSI</name>
<reference evidence="12 13" key="1">
    <citation type="journal article" date="2021" name="Commun. Biol.">
        <title>The genome of Shorea leprosula (Dipterocarpaceae) highlights the ecological relevance of drought in aseasonal tropical rainforests.</title>
        <authorList>
            <person name="Ng K.K.S."/>
            <person name="Kobayashi M.J."/>
            <person name="Fawcett J.A."/>
            <person name="Hatakeyama M."/>
            <person name="Paape T."/>
            <person name="Ng C.H."/>
            <person name="Ang C.C."/>
            <person name="Tnah L.H."/>
            <person name="Lee C.T."/>
            <person name="Nishiyama T."/>
            <person name="Sese J."/>
            <person name="O'Brien M.J."/>
            <person name="Copetti D."/>
            <person name="Mohd Noor M.I."/>
            <person name="Ong R.C."/>
            <person name="Putra M."/>
            <person name="Sireger I.Z."/>
            <person name="Indrioko S."/>
            <person name="Kosugi Y."/>
            <person name="Izuno A."/>
            <person name="Isagi Y."/>
            <person name="Lee S.L."/>
            <person name="Shimizu K.K."/>
        </authorList>
    </citation>
    <scope>NUCLEOTIDE SEQUENCE [LARGE SCALE GENOMIC DNA]</scope>
    <source>
        <strain evidence="12">214</strain>
    </source>
</reference>
<evidence type="ECO:0000256" key="7">
    <source>
        <dbReference type="ARBA" id="ARBA00022989"/>
    </source>
</evidence>
<evidence type="ECO:0000256" key="6">
    <source>
        <dbReference type="ARBA" id="ARBA00022837"/>
    </source>
</evidence>
<keyword evidence="13" id="KW-1185">Reference proteome</keyword>
<dbReference type="PANTHER" id="PTHR13462">
    <property type="entry name" value="CALCIUM UNIPORTER PROTEIN, MITOCHONDRIAL"/>
    <property type="match status" value="1"/>
</dbReference>
<evidence type="ECO:0000256" key="1">
    <source>
        <dbReference type="ARBA" id="ARBA00004141"/>
    </source>
</evidence>
<dbReference type="Proteomes" id="UP001054252">
    <property type="component" value="Unassembled WGS sequence"/>
</dbReference>
<feature type="transmembrane region" description="Helical" evidence="10">
    <location>
        <begin position="248"/>
        <end position="268"/>
    </location>
</feature>
<keyword evidence="9 10" id="KW-0472">Membrane</keyword>
<keyword evidence="5 10" id="KW-0812">Transmembrane</keyword>
<dbReference type="GO" id="GO:0015292">
    <property type="term" value="F:uniporter activity"/>
    <property type="evidence" value="ECO:0007669"/>
    <property type="project" value="TreeGrafter"/>
</dbReference>
<evidence type="ECO:0000313" key="13">
    <source>
        <dbReference type="Proteomes" id="UP001054252"/>
    </source>
</evidence>
<dbReference type="InterPro" id="IPR039055">
    <property type="entry name" value="MCU_fam"/>
</dbReference>